<evidence type="ECO:0000313" key="3">
    <source>
        <dbReference type="EMBL" id="PWR04534.1"/>
    </source>
</evidence>
<feature type="domain" description="Amine oxidase" evidence="2">
    <location>
        <begin position="18"/>
        <end position="98"/>
    </location>
</feature>
<dbReference type="SUPFAM" id="SSF51905">
    <property type="entry name" value="FAD/NAD(P)-binding domain"/>
    <property type="match status" value="1"/>
</dbReference>
<evidence type="ECO:0000313" key="4">
    <source>
        <dbReference type="Proteomes" id="UP000245680"/>
    </source>
</evidence>
<evidence type="ECO:0000256" key="1">
    <source>
        <dbReference type="ARBA" id="ARBA00005995"/>
    </source>
</evidence>
<dbReference type="RefSeq" id="WP_109809836.1">
    <property type="nucleotide sequence ID" value="NZ_QGKU01000003.1"/>
</dbReference>
<dbReference type="InterPro" id="IPR050703">
    <property type="entry name" value="Flavin_MAO"/>
</dbReference>
<sequence length="366" mass="37159">MSAQPPAAADVAIVGGGLTGLALARHFHAAGLDVQLFEARPRFGGRIAVLDTGDGGAVDLGPSWHWPGQPRIAALARALGLRVFAQHDTGHFVLEEAGGAVRLLDGISPMAGTLRVEGGMGALIAGLLAGLPATCCHAGHAVTGVAPDGRLTFRQGGECMARRVLLALPPRLAADLAGGPEGGVLDAAALRAARSVPTWMAGHAKLVAVYDRPFWRDAGLSGSAQSRLGPLVEIHDASGADGRPAALFGFVGVSAAQRAGNDAALVVAALAQLARLFGPQAAHPRLHALQDWAQEPFTAVPADRDPPPGHPVYGPVPALVWSGAGRVHIAASETAPEAGGLMEGALAAAEDMAARLLAGQAPEDPR</sequence>
<dbReference type="InterPro" id="IPR002937">
    <property type="entry name" value="Amino_oxidase"/>
</dbReference>
<dbReference type="Pfam" id="PF01593">
    <property type="entry name" value="Amino_oxidase"/>
    <property type="match status" value="2"/>
</dbReference>
<protein>
    <submittedName>
        <fullName evidence="3">Monoamine oxidase</fullName>
    </submittedName>
</protein>
<feature type="domain" description="Amine oxidase" evidence="2">
    <location>
        <begin position="104"/>
        <end position="357"/>
    </location>
</feature>
<gene>
    <name evidence="3" type="ORF">DKT77_00780</name>
</gene>
<dbReference type="SUPFAM" id="SSF54373">
    <property type="entry name" value="FAD-linked reductases, C-terminal domain"/>
    <property type="match status" value="1"/>
</dbReference>
<dbReference type="GO" id="GO:0016491">
    <property type="term" value="F:oxidoreductase activity"/>
    <property type="evidence" value="ECO:0007669"/>
    <property type="project" value="InterPro"/>
</dbReference>
<dbReference type="InterPro" id="IPR036188">
    <property type="entry name" value="FAD/NAD-bd_sf"/>
</dbReference>
<dbReference type="OrthoDB" id="337830at2"/>
<keyword evidence="4" id="KW-1185">Reference proteome</keyword>
<reference evidence="3 4" key="1">
    <citation type="submission" date="2018-05" db="EMBL/GenBank/DDBJ databases">
        <title>Rhodobacteraceae gen. nov., sp. nov. isolated from sea water.</title>
        <authorList>
            <person name="Ren Y."/>
        </authorList>
    </citation>
    <scope>NUCLEOTIDE SEQUENCE [LARGE SCALE GENOMIC DNA]</scope>
    <source>
        <strain evidence="3 4">TG-679</strain>
    </source>
</reference>
<dbReference type="AlphaFoldDB" id="A0A2V2LLQ8"/>
<organism evidence="3 4">
    <name type="scientific">Meridianimarinicoccus roseus</name>
    <dbReference type="NCBI Taxonomy" id="2072018"/>
    <lineage>
        <taxon>Bacteria</taxon>
        <taxon>Pseudomonadati</taxon>
        <taxon>Pseudomonadota</taxon>
        <taxon>Alphaproteobacteria</taxon>
        <taxon>Rhodobacterales</taxon>
        <taxon>Paracoccaceae</taxon>
        <taxon>Meridianimarinicoccus</taxon>
    </lineage>
</organism>
<dbReference type="EMBL" id="QGKU01000003">
    <property type="protein sequence ID" value="PWR04534.1"/>
    <property type="molecule type" value="Genomic_DNA"/>
</dbReference>
<evidence type="ECO:0000259" key="2">
    <source>
        <dbReference type="Pfam" id="PF01593"/>
    </source>
</evidence>
<name>A0A2V2LLQ8_9RHOB</name>
<dbReference type="PANTHER" id="PTHR43563">
    <property type="entry name" value="AMINE OXIDASE"/>
    <property type="match status" value="1"/>
</dbReference>
<proteinExistence type="inferred from homology"/>
<dbReference type="Gene3D" id="3.50.50.60">
    <property type="entry name" value="FAD/NAD(P)-binding domain"/>
    <property type="match status" value="2"/>
</dbReference>
<comment type="similarity">
    <text evidence="1">Belongs to the flavin monoamine oxidase family.</text>
</comment>
<dbReference type="PANTHER" id="PTHR43563:SF1">
    <property type="entry name" value="AMINE OXIDASE [FLAVIN-CONTAINING] B"/>
    <property type="match status" value="1"/>
</dbReference>
<accession>A0A2V2LLQ8</accession>
<comment type="caution">
    <text evidence="3">The sequence shown here is derived from an EMBL/GenBank/DDBJ whole genome shotgun (WGS) entry which is preliminary data.</text>
</comment>
<dbReference type="Proteomes" id="UP000245680">
    <property type="component" value="Unassembled WGS sequence"/>
</dbReference>